<dbReference type="PROSITE" id="PS50885">
    <property type="entry name" value="HAMP"/>
    <property type="match status" value="1"/>
</dbReference>
<evidence type="ECO:0000259" key="10">
    <source>
        <dbReference type="PROSITE" id="PS50885"/>
    </source>
</evidence>
<dbReference type="Gene3D" id="1.10.287.950">
    <property type="entry name" value="Methyl-accepting chemotaxis protein"/>
    <property type="match status" value="1"/>
</dbReference>
<feature type="transmembrane region" description="Helical" evidence="8">
    <location>
        <begin position="186"/>
        <end position="210"/>
    </location>
</feature>
<dbReference type="RefSeq" id="WP_153663256.1">
    <property type="nucleotide sequence ID" value="NZ_JAAIKR010000002.1"/>
</dbReference>
<feature type="domain" description="HAMP" evidence="10">
    <location>
        <begin position="206"/>
        <end position="260"/>
    </location>
</feature>
<protein>
    <submittedName>
        <fullName evidence="11">Methyl-accepting chemotaxis protein</fullName>
    </submittedName>
</protein>
<dbReference type="SUPFAM" id="SSF58104">
    <property type="entry name" value="Methyl-accepting chemotaxis protein (MCP) signaling domain"/>
    <property type="match status" value="1"/>
</dbReference>
<evidence type="ECO:0000256" key="6">
    <source>
        <dbReference type="ARBA" id="ARBA00029447"/>
    </source>
</evidence>
<dbReference type="Proteomes" id="UP000811844">
    <property type="component" value="Unassembled WGS sequence"/>
</dbReference>
<dbReference type="InterPro" id="IPR004090">
    <property type="entry name" value="Chemotax_Me-accpt_rcpt"/>
</dbReference>
<sequence>MTRFLRQFSILQRLIIMLMLAALGTLCFASFSVNEQYNSLVKQEYRQLNTQFENIDAAWKTHLKTTNAPNGTLKQFAAFTDKLVNQFPLTVIVVNQNNTVLLDSSDPKNHNRSVSSLNGNFTGQPYQQIVNAAATGKTVQLQLQAANSQQTSYFAFAKKNHLGLTVIIQSPVAVVNDHLLPIIGRFLVIMLMISIPIFLFFIVLNISITAPLNAATKAMRDIAKGEGDLTQRLNTCGKDEVAQMSVEFNDFVAKLSDVVSTLQPLGQNLQEDARALLKRSDETRISATSVNNEIQSVATAMTEMVSTAQEMASNTLHASETANSVKLTTQQSQQQMVNTAKQSELLVNELQQAAQVTQTLSLSSNEIGRILDVIMGIAEQTNLLALNAAIEAARAGTHGRGFAVVADEVRALATRTQQSTDEINKIITQIQYGIEQVMSSNSTTQNQSVQLQKQTVESSDAMESILSLIDQISAMNGQLAAATEQQTIVSEEINVNITTITDLTQAQVHVNDSNHDAAQSLQTMSDDISKNLSQFKV</sequence>
<dbReference type="InterPro" id="IPR003660">
    <property type="entry name" value="HAMP_dom"/>
</dbReference>
<dbReference type="CDD" id="cd06225">
    <property type="entry name" value="HAMP"/>
    <property type="match status" value="1"/>
</dbReference>
<dbReference type="SMART" id="SM00283">
    <property type="entry name" value="MA"/>
    <property type="match status" value="1"/>
</dbReference>
<reference evidence="11 12" key="1">
    <citation type="submission" date="2020-02" db="EMBL/GenBank/DDBJ databases">
        <title>Shewanella WXL01 sp. nov., a marine bacterium isolated from green algae in Luhuitou Fringing Reef (Northern South China Sea).</title>
        <authorList>
            <person name="Wang X."/>
        </authorList>
    </citation>
    <scope>NUCLEOTIDE SEQUENCE [LARGE SCALE GENOMIC DNA]</scope>
    <source>
        <strain evidence="11 12">MCCC 1A01895</strain>
    </source>
</reference>
<comment type="similarity">
    <text evidence="6">Belongs to the methyl-accepting chemotaxis (MCP) protein family.</text>
</comment>
<keyword evidence="5 7" id="KW-0807">Transducer</keyword>
<evidence type="ECO:0000256" key="2">
    <source>
        <dbReference type="ARBA" id="ARBA00022692"/>
    </source>
</evidence>
<proteinExistence type="inferred from homology"/>
<evidence type="ECO:0000313" key="11">
    <source>
        <dbReference type="EMBL" id="MBR9727126.1"/>
    </source>
</evidence>
<keyword evidence="2 8" id="KW-0812">Transmembrane</keyword>
<evidence type="ECO:0000256" key="5">
    <source>
        <dbReference type="ARBA" id="ARBA00023224"/>
    </source>
</evidence>
<evidence type="ECO:0000256" key="1">
    <source>
        <dbReference type="ARBA" id="ARBA00004141"/>
    </source>
</evidence>
<feature type="domain" description="Methyl-accepting transducer" evidence="9">
    <location>
        <begin position="265"/>
        <end position="501"/>
    </location>
</feature>
<dbReference type="Pfam" id="PF00672">
    <property type="entry name" value="HAMP"/>
    <property type="match status" value="1"/>
</dbReference>
<evidence type="ECO:0000256" key="8">
    <source>
        <dbReference type="SAM" id="Phobius"/>
    </source>
</evidence>
<dbReference type="SMART" id="SM00304">
    <property type="entry name" value="HAMP"/>
    <property type="match status" value="1"/>
</dbReference>
<dbReference type="CDD" id="cd11386">
    <property type="entry name" value="MCP_signal"/>
    <property type="match status" value="1"/>
</dbReference>
<evidence type="ECO:0000256" key="4">
    <source>
        <dbReference type="ARBA" id="ARBA00023136"/>
    </source>
</evidence>
<dbReference type="PROSITE" id="PS50111">
    <property type="entry name" value="CHEMOTAXIS_TRANSDUC_2"/>
    <property type="match status" value="1"/>
</dbReference>
<evidence type="ECO:0000256" key="3">
    <source>
        <dbReference type="ARBA" id="ARBA00022989"/>
    </source>
</evidence>
<dbReference type="PANTHER" id="PTHR32089">
    <property type="entry name" value="METHYL-ACCEPTING CHEMOTAXIS PROTEIN MCPB"/>
    <property type="match status" value="1"/>
</dbReference>
<organism evidence="11 12">
    <name type="scientific">Shewanella intestini</name>
    <dbReference type="NCBI Taxonomy" id="2017544"/>
    <lineage>
        <taxon>Bacteria</taxon>
        <taxon>Pseudomonadati</taxon>
        <taxon>Pseudomonadota</taxon>
        <taxon>Gammaproteobacteria</taxon>
        <taxon>Alteromonadales</taxon>
        <taxon>Shewanellaceae</taxon>
        <taxon>Shewanella</taxon>
    </lineage>
</organism>
<accession>A0ABS5HZE1</accession>
<keyword evidence="4 8" id="KW-0472">Membrane</keyword>
<name>A0ABS5HZE1_9GAMM</name>
<dbReference type="Pfam" id="PF00015">
    <property type="entry name" value="MCPsignal"/>
    <property type="match status" value="1"/>
</dbReference>
<keyword evidence="3 8" id="KW-1133">Transmembrane helix</keyword>
<dbReference type="InterPro" id="IPR004089">
    <property type="entry name" value="MCPsignal_dom"/>
</dbReference>
<dbReference type="PANTHER" id="PTHR32089:SF119">
    <property type="entry name" value="METHYL-ACCEPTING CHEMOTAXIS PROTEIN CTPL"/>
    <property type="match status" value="1"/>
</dbReference>
<dbReference type="PRINTS" id="PR00260">
    <property type="entry name" value="CHEMTRNSDUCR"/>
</dbReference>
<evidence type="ECO:0000256" key="7">
    <source>
        <dbReference type="PROSITE-ProRule" id="PRU00284"/>
    </source>
</evidence>
<keyword evidence="12" id="KW-1185">Reference proteome</keyword>
<evidence type="ECO:0000259" key="9">
    <source>
        <dbReference type="PROSITE" id="PS50111"/>
    </source>
</evidence>
<evidence type="ECO:0000313" key="12">
    <source>
        <dbReference type="Proteomes" id="UP000811844"/>
    </source>
</evidence>
<dbReference type="EMBL" id="JAAIKR010000002">
    <property type="protein sequence ID" value="MBR9727126.1"/>
    <property type="molecule type" value="Genomic_DNA"/>
</dbReference>
<comment type="subcellular location">
    <subcellularLocation>
        <location evidence="1">Membrane</location>
        <topology evidence="1">Multi-pass membrane protein</topology>
    </subcellularLocation>
</comment>
<gene>
    <name evidence="11" type="ORF">G3R48_03830</name>
</gene>
<comment type="caution">
    <text evidence="11">The sequence shown here is derived from an EMBL/GenBank/DDBJ whole genome shotgun (WGS) entry which is preliminary data.</text>
</comment>